<name>A0ABR7HGX3_9FIRM</name>
<accession>A0ABR7HGX3</accession>
<organism evidence="1 2">
    <name type="scientific">Hungatella hominis</name>
    <dbReference type="NCBI Taxonomy" id="2763050"/>
    <lineage>
        <taxon>Bacteria</taxon>
        <taxon>Bacillati</taxon>
        <taxon>Bacillota</taxon>
        <taxon>Clostridia</taxon>
        <taxon>Lachnospirales</taxon>
        <taxon>Lachnospiraceae</taxon>
        <taxon>Hungatella</taxon>
    </lineage>
</organism>
<comment type="caution">
    <text evidence="1">The sequence shown here is derived from an EMBL/GenBank/DDBJ whole genome shotgun (WGS) entry which is preliminary data.</text>
</comment>
<evidence type="ECO:0008006" key="3">
    <source>
        <dbReference type="Google" id="ProtNLM"/>
    </source>
</evidence>
<evidence type="ECO:0000313" key="2">
    <source>
        <dbReference type="Proteomes" id="UP000634672"/>
    </source>
</evidence>
<dbReference type="Pfam" id="PF23857">
    <property type="entry name" value="Phage_TAC_19"/>
    <property type="match status" value="1"/>
</dbReference>
<sequence length="106" mass="12286">MSRAYLRLENEDGSFREYKKDRIKARWVKEGMKHSKKIADLERKNDMVGLLEERLRFTCDFFGDKDLTPDSILDGLDSEELTPTLDKIFSAVMGKSEEDDHAVGKQ</sequence>
<gene>
    <name evidence="1" type="ORF">H8S75_31530</name>
</gene>
<dbReference type="RefSeq" id="WP_187024849.1">
    <property type="nucleotide sequence ID" value="NZ_JACOPB010000035.1"/>
</dbReference>
<evidence type="ECO:0000313" key="1">
    <source>
        <dbReference type="EMBL" id="MBC5712434.1"/>
    </source>
</evidence>
<dbReference type="InterPro" id="IPR057006">
    <property type="entry name" value="Phage_TAC_19"/>
</dbReference>
<reference evidence="1 2" key="1">
    <citation type="submission" date="2020-08" db="EMBL/GenBank/DDBJ databases">
        <title>Genome public.</title>
        <authorList>
            <person name="Liu C."/>
            <person name="Sun Q."/>
        </authorList>
    </citation>
    <scope>NUCLEOTIDE SEQUENCE [LARGE SCALE GENOMIC DNA]</scope>
    <source>
        <strain evidence="1 2">NSJ-66</strain>
    </source>
</reference>
<proteinExistence type="predicted"/>
<dbReference type="NCBIfam" id="NF047360">
    <property type="entry name" value="tail_chap_PVL"/>
    <property type="match status" value="1"/>
</dbReference>
<dbReference type="EMBL" id="JACOPB010000035">
    <property type="protein sequence ID" value="MBC5712434.1"/>
    <property type="molecule type" value="Genomic_DNA"/>
</dbReference>
<keyword evidence="2" id="KW-1185">Reference proteome</keyword>
<dbReference type="Proteomes" id="UP000634672">
    <property type="component" value="Unassembled WGS sequence"/>
</dbReference>
<protein>
    <recommendedName>
        <fullName evidence="3">Tail assembly chaperone</fullName>
    </recommendedName>
</protein>